<accession>A0ABT0UYF4</accession>
<name>A0ABT0UYF4_9ACTN</name>
<dbReference type="SUPFAM" id="SSF50129">
    <property type="entry name" value="GroES-like"/>
    <property type="match status" value="1"/>
</dbReference>
<dbReference type="SUPFAM" id="SSF51735">
    <property type="entry name" value="NAD(P)-binding Rossmann-fold domains"/>
    <property type="match status" value="1"/>
</dbReference>
<evidence type="ECO:0000259" key="3">
    <source>
        <dbReference type="SMART" id="SM00829"/>
    </source>
</evidence>
<reference evidence="4" key="1">
    <citation type="submission" date="2022-06" db="EMBL/GenBank/DDBJ databases">
        <title>Genome public.</title>
        <authorList>
            <person name="Sun Q."/>
        </authorList>
    </citation>
    <scope>NUCLEOTIDE SEQUENCE</scope>
    <source>
        <strain evidence="4">CWNU-1</strain>
    </source>
</reference>
<evidence type="ECO:0000256" key="2">
    <source>
        <dbReference type="ARBA" id="ARBA00023002"/>
    </source>
</evidence>
<gene>
    <name evidence="4" type="ORF">NBG84_35425</name>
</gene>
<dbReference type="InterPro" id="IPR020843">
    <property type="entry name" value="ER"/>
</dbReference>
<organism evidence="4 5">
    <name type="scientific">Streptomyces albipurpureus</name>
    <dbReference type="NCBI Taxonomy" id="2897419"/>
    <lineage>
        <taxon>Bacteria</taxon>
        <taxon>Bacillati</taxon>
        <taxon>Actinomycetota</taxon>
        <taxon>Actinomycetes</taxon>
        <taxon>Kitasatosporales</taxon>
        <taxon>Streptomycetaceae</taxon>
        <taxon>Streptomyces</taxon>
    </lineage>
</organism>
<feature type="domain" description="Enoyl reductase (ER)" evidence="3">
    <location>
        <begin position="10"/>
        <end position="348"/>
    </location>
</feature>
<keyword evidence="5" id="KW-1185">Reference proteome</keyword>
<dbReference type="PANTHER" id="PTHR48106">
    <property type="entry name" value="QUINONE OXIDOREDUCTASE PIG3-RELATED"/>
    <property type="match status" value="1"/>
</dbReference>
<dbReference type="Pfam" id="PF08240">
    <property type="entry name" value="ADH_N"/>
    <property type="match status" value="1"/>
</dbReference>
<dbReference type="InterPro" id="IPR013154">
    <property type="entry name" value="ADH-like_N"/>
</dbReference>
<dbReference type="RefSeq" id="WP_250923808.1">
    <property type="nucleotide sequence ID" value="NZ_JAMQAW010000076.1"/>
</dbReference>
<comment type="caution">
    <text evidence="4">The sequence shown here is derived from an EMBL/GenBank/DDBJ whole genome shotgun (WGS) entry which is preliminary data.</text>
</comment>
<dbReference type="Gene3D" id="3.90.180.10">
    <property type="entry name" value="Medium-chain alcohol dehydrogenases, catalytic domain"/>
    <property type="match status" value="1"/>
</dbReference>
<evidence type="ECO:0000256" key="1">
    <source>
        <dbReference type="ARBA" id="ARBA00022857"/>
    </source>
</evidence>
<dbReference type="Pfam" id="PF00107">
    <property type="entry name" value="ADH_zinc_N"/>
    <property type="match status" value="1"/>
</dbReference>
<dbReference type="InterPro" id="IPR036291">
    <property type="entry name" value="NAD(P)-bd_dom_sf"/>
</dbReference>
<dbReference type="SMART" id="SM00829">
    <property type="entry name" value="PKS_ER"/>
    <property type="match status" value="1"/>
</dbReference>
<dbReference type="Proteomes" id="UP001431429">
    <property type="component" value="Unassembled WGS sequence"/>
</dbReference>
<evidence type="ECO:0000313" key="4">
    <source>
        <dbReference type="EMBL" id="MCM2393510.1"/>
    </source>
</evidence>
<keyword evidence="2" id="KW-0560">Oxidoreductase</keyword>
<dbReference type="InterPro" id="IPR013149">
    <property type="entry name" value="ADH-like_C"/>
</dbReference>
<dbReference type="EMBL" id="JAMQAW010000076">
    <property type="protein sequence ID" value="MCM2393510.1"/>
    <property type="molecule type" value="Genomic_DNA"/>
</dbReference>
<proteinExistence type="predicted"/>
<evidence type="ECO:0000313" key="5">
    <source>
        <dbReference type="Proteomes" id="UP001431429"/>
    </source>
</evidence>
<dbReference type="PANTHER" id="PTHR48106:SF13">
    <property type="entry name" value="QUINONE OXIDOREDUCTASE-RELATED"/>
    <property type="match status" value="1"/>
</dbReference>
<sequence>MKVVLHRTHGGPDVLQVADVPVPEPGPDEVLVRVAACGLNHLDVLQRRGPGLIPGFSLPHVAGMDVAGTIAAVGPAGSGRAGSGIVLAEGARVVVNPAVPCDHCQSCVDGADGRCPSTGVIGATLAGGYAEYVLAPAANVHHVPDEVDLVEAAVVPTIWMTAWHALIEIGKVRLGETVLIHAAGSGVSTALIQLAKASGARVITTVSSDAKVEYARGLGADVVVNSTTGDVVAAAREATGGRGVDLVLDHVGPATWNTGIYSLAPRGRLVFFGNTTGNRAEFDLVYAYHFGLQLLGSDPYDRREFATMLDAYWASTFRTPIDSEFPLKDAAAAQERMESRKATGKIVLRP</sequence>
<protein>
    <submittedName>
        <fullName evidence="4">Zinc-binding dehydrogenase</fullName>
    </submittedName>
</protein>
<keyword evidence="1" id="KW-0521">NADP</keyword>
<dbReference type="InterPro" id="IPR011032">
    <property type="entry name" value="GroES-like_sf"/>
</dbReference>